<dbReference type="Pfam" id="PF04065">
    <property type="entry name" value="Not3"/>
    <property type="match status" value="1"/>
</dbReference>
<feature type="compositionally biased region" description="Low complexity" evidence="12">
    <location>
        <begin position="383"/>
        <end position="403"/>
    </location>
</feature>
<evidence type="ECO:0000256" key="9">
    <source>
        <dbReference type="ARBA" id="ARBA00023242"/>
    </source>
</evidence>
<feature type="compositionally biased region" description="Basic and acidic residues" evidence="12">
    <location>
        <begin position="236"/>
        <end position="260"/>
    </location>
</feature>
<keyword evidence="11" id="KW-0175">Coiled coil</keyword>
<comment type="subcellular location">
    <subcellularLocation>
        <location evidence="2 10">Cytoplasm</location>
    </subcellularLocation>
    <subcellularLocation>
        <location evidence="1 10">Nucleus</location>
    </subcellularLocation>
</comment>
<proteinExistence type="inferred from homology"/>
<keyword evidence="16" id="KW-1185">Reference proteome</keyword>
<evidence type="ECO:0000256" key="2">
    <source>
        <dbReference type="ARBA" id="ARBA00004496"/>
    </source>
</evidence>
<dbReference type="PANTHER" id="PTHR23326">
    <property type="entry name" value="CCR4 NOT-RELATED"/>
    <property type="match status" value="1"/>
</dbReference>
<evidence type="ECO:0000256" key="6">
    <source>
        <dbReference type="ARBA" id="ARBA00022553"/>
    </source>
</evidence>
<accession>A0ABR1F7D3</accession>
<keyword evidence="5 10" id="KW-0678">Repressor</keyword>
<dbReference type="Pfam" id="PF04153">
    <property type="entry name" value="NOT2_3_5_C"/>
    <property type="match status" value="1"/>
</dbReference>
<evidence type="ECO:0000256" key="10">
    <source>
        <dbReference type="PIRNR" id="PIRNR005290"/>
    </source>
</evidence>
<comment type="caution">
    <text evidence="15">The sequence shown here is derived from an EMBL/GenBank/DDBJ whole genome shotgun (WGS) entry which is preliminary data.</text>
</comment>
<feature type="region of interest" description="Disordered" evidence="12">
    <location>
        <begin position="234"/>
        <end position="315"/>
    </location>
</feature>
<dbReference type="Gene3D" id="2.30.30.1020">
    <property type="entry name" value="CCR4-NOT complex subunit 2/3/5, C-terminal domain"/>
    <property type="match status" value="1"/>
</dbReference>
<dbReference type="GeneID" id="90036337"/>
<protein>
    <recommendedName>
        <fullName evidence="10">General negative regulator of transcription subunit</fullName>
    </recommendedName>
</protein>
<dbReference type="PIRSF" id="PIRSF005290">
    <property type="entry name" value="NOT_su_3_5"/>
    <property type="match status" value="1"/>
</dbReference>
<feature type="domain" description="NOT2/NOT3/NOT5 C-terminal" evidence="14">
    <location>
        <begin position="535"/>
        <end position="662"/>
    </location>
</feature>
<dbReference type="InterPro" id="IPR038635">
    <property type="entry name" value="CCR4-NOT_su2/3/5_C_sf"/>
</dbReference>
<dbReference type="Proteomes" id="UP001498771">
    <property type="component" value="Unassembled WGS sequence"/>
</dbReference>
<evidence type="ECO:0000256" key="12">
    <source>
        <dbReference type="SAM" id="MobiDB-lite"/>
    </source>
</evidence>
<keyword evidence="10" id="KW-0010">Activator</keyword>
<feature type="coiled-coil region" evidence="11">
    <location>
        <begin position="130"/>
        <end position="157"/>
    </location>
</feature>
<evidence type="ECO:0000256" key="4">
    <source>
        <dbReference type="ARBA" id="ARBA00022490"/>
    </source>
</evidence>
<evidence type="ECO:0000259" key="14">
    <source>
        <dbReference type="Pfam" id="PF04153"/>
    </source>
</evidence>
<dbReference type="RefSeq" id="XP_064768051.1">
    <property type="nucleotide sequence ID" value="XM_064910825.1"/>
</dbReference>
<keyword evidence="8 10" id="KW-0804">Transcription</keyword>
<keyword evidence="7 10" id="KW-0805">Transcription regulation</keyword>
<sequence length="666" mass="73840">MAQRKLQQEIDRVFKRVAEGVQAFDAVYDKVMTTTNQSQKEKLEQDLKREIKKLQRLRDQIKTWMGSNDIKDKKSLVDQRKLIETQMERFKACEKEMKTKAYSKEGLSTVRLDPREREKMEMGNFITSMIDDLDRQVEQLEAELETLQVTMRRGKKDAAKAERLAETEYRIEQHKWHQSKLEVMLRLLENGDLEANQVANIQEDIKYYVESNQDLDFASDDEMYDSLNLDEEDDIYGMHDNDHQSQDAHSTHGEDEKKEINTPTVPLLIAKKAEPTAVRKVSTKSAAPPPPSSSSSSAPAVPPLPHLPSTSSVHASTITSAAMKPAPAPARPAGESLKYASAAAAAAAATPGLAPLPPPPSAVPASTAAAAKTVAEKTQARGSSTASSPALSSATVATSTSSAWQNGAAAEQKSEGVASKSGTGSERSNVFSLKDMEAELSRVSAAQAAAAKSATTASAAAAAAAAAKANNEDLQARDKTPDLVRSNSSAAASEEESIFHLPAGLQDLVSGYEAAKERLQSAATPDAMSKMVEVSFASCPEAVDATKPKHYQPKTPFPTSAYFPREPLAIFDDPLLYEKVDIDTLFYLFYYRQGTYQQYLAAQELKKQSWRFHKKFLTWFQRHEEPKIITDEFEQGTYRYFDFEGTWLQRRKANFEFEYQYLEDEI</sequence>
<evidence type="ECO:0000259" key="13">
    <source>
        <dbReference type="Pfam" id="PF04065"/>
    </source>
</evidence>
<reference evidence="15 16" key="1">
    <citation type="submission" date="2024-03" db="EMBL/GenBank/DDBJ databases">
        <title>Genome-scale model development and genomic sequencing of the oleaginous clade Lipomyces.</title>
        <authorList>
            <consortium name="Lawrence Berkeley National Laboratory"/>
            <person name="Czajka J.J."/>
            <person name="Han Y."/>
            <person name="Kim J."/>
            <person name="Mondo S.J."/>
            <person name="Hofstad B.A."/>
            <person name="Robles A."/>
            <person name="Haridas S."/>
            <person name="Riley R."/>
            <person name="LaButti K."/>
            <person name="Pangilinan J."/>
            <person name="Andreopoulos W."/>
            <person name="Lipzen A."/>
            <person name="Yan J."/>
            <person name="Wang M."/>
            <person name="Ng V."/>
            <person name="Grigoriev I.V."/>
            <person name="Spatafora J.W."/>
            <person name="Magnuson J.K."/>
            <person name="Baker S.E."/>
            <person name="Pomraning K.R."/>
        </authorList>
    </citation>
    <scope>NUCLEOTIDE SEQUENCE [LARGE SCALE GENOMIC DNA]</scope>
    <source>
        <strain evidence="15 16">Phaff 52-87</strain>
    </source>
</reference>
<dbReference type="InterPro" id="IPR007282">
    <property type="entry name" value="NOT2/3/5_C"/>
</dbReference>
<dbReference type="InterPro" id="IPR040168">
    <property type="entry name" value="Not2/3/5"/>
</dbReference>
<name>A0ABR1F7D3_9ASCO</name>
<gene>
    <name evidence="15" type="ORF">BZA70DRAFT_257569</name>
</gene>
<evidence type="ECO:0000256" key="11">
    <source>
        <dbReference type="SAM" id="Coils"/>
    </source>
</evidence>
<evidence type="ECO:0000313" key="15">
    <source>
        <dbReference type="EMBL" id="KAK7205018.1"/>
    </source>
</evidence>
<dbReference type="EMBL" id="JBBJBU010000006">
    <property type="protein sequence ID" value="KAK7205018.1"/>
    <property type="molecule type" value="Genomic_DNA"/>
</dbReference>
<feature type="domain" description="CCR4-Not complex component Not N-terminal" evidence="13">
    <location>
        <begin position="3"/>
        <end position="230"/>
    </location>
</feature>
<keyword evidence="4 10" id="KW-0963">Cytoplasm</keyword>
<organism evidence="15 16">
    <name type="scientific">Myxozyma melibiosi</name>
    <dbReference type="NCBI Taxonomy" id="54550"/>
    <lineage>
        <taxon>Eukaryota</taxon>
        <taxon>Fungi</taxon>
        <taxon>Dikarya</taxon>
        <taxon>Ascomycota</taxon>
        <taxon>Saccharomycotina</taxon>
        <taxon>Lipomycetes</taxon>
        <taxon>Lipomycetales</taxon>
        <taxon>Lipomycetaceae</taxon>
        <taxon>Myxozyma</taxon>
    </lineage>
</organism>
<comment type="similarity">
    <text evidence="3 10">Belongs to the CNOT2/3/5 family.</text>
</comment>
<evidence type="ECO:0000256" key="1">
    <source>
        <dbReference type="ARBA" id="ARBA00004123"/>
    </source>
</evidence>
<keyword evidence="9 10" id="KW-0539">Nucleus</keyword>
<feature type="compositionally biased region" description="Low complexity" evidence="12">
    <location>
        <begin position="363"/>
        <end position="373"/>
    </location>
</feature>
<keyword evidence="6" id="KW-0597">Phosphoprotein</keyword>
<dbReference type="InterPro" id="IPR007207">
    <property type="entry name" value="Not_N"/>
</dbReference>
<evidence type="ECO:0000256" key="3">
    <source>
        <dbReference type="ARBA" id="ARBA00007682"/>
    </source>
</evidence>
<evidence type="ECO:0000256" key="8">
    <source>
        <dbReference type="ARBA" id="ARBA00023163"/>
    </source>
</evidence>
<comment type="function">
    <text evidence="10">Acts as component of the CCR4-NOT core complex, which in the nucleus seems to be a general transcription factor, and in the cytoplasm the major mRNA deadenylase involved in mRNA turnover. The NOT protein subcomplex negatively regulates the basal and activated transcription of many genes. Preferentially affects TC-type TATA element-dependent transcription. Could directly or indirectly inhibit component(s) of the general transcription machinery.</text>
</comment>
<evidence type="ECO:0000256" key="7">
    <source>
        <dbReference type="ARBA" id="ARBA00023015"/>
    </source>
</evidence>
<evidence type="ECO:0000256" key="5">
    <source>
        <dbReference type="ARBA" id="ARBA00022491"/>
    </source>
</evidence>
<feature type="region of interest" description="Disordered" evidence="12">
    <location>
        <begin position="470"/>
        <end position="491"/>
    </location>
</feature>
<evidence type="ECO:0000313" key="16">
    <source>
        <dbReference type="Proteomes" id="UP001498771"/>
    </source>
</evidence>
<feature type="compositionally biased region" description="Basic and acidic residues" evidence="12">
    <location>
        <begin position="470"/>
        <end position="482"/>
    </location>
</feature>
<dbReference type="InterPro" id="IPR012270">
    <property type="entry name" value="CCR4-NOT_su3/5"/>
</dbReference>
<feature type="region of interest" description="Disordered" evidence="12">
    <location>
        <begin position="348"/>
        <end position="427"/>
    </location>
</feature>